<keyword evidence="3" id="KW-0732">Signal</keyword>
<evidence type="ECO:0000256" key="3">
    <source>
        <dbReference type="SAM" id="SignalP"/>
    </source>
</evidence>
<name>A0A480B0D0_9BURK</name>
<dbReference type="InterPro" id="IPR017853">
    <property type="entry name" value="GH"/>
</dbReference>
<dbReference type="Gene3D" id="2.60.40.1180">
    <property type="entry name" value="Golgi alpha-mannosidase II"/>
    <property type="match status" value="1"/>
</dbReference>
<evidence type="ECO:0000256" key="1">
    <source>
        <dbReference type="ARBA" id="ARBA00022801"/>
    </source>
</evidence>
<dbReference type="InterPro" id="IPR013780">
    <property type="entry name" value="Glyco_hydro_b"/>
</dbReference>
<proteinExistence type="predicted"/>
<comment type="caution">
    <text evidence="5">The sequence shown here is derived from an EMBL/GenBank/DDBJ whole genome shotgun (WGS) entry which is preliminary data.</text>
</comment>
<keyword evidence="1" id="KW-0378">Hydrolase</keyword>
<dbReference type="Proteomes" id="UP000301751">
    <property type="component" value="Unassembled WGS sequence"/>
</dbReference>
<dbReference type="CDD" id="cd11338">
    <property type="entry name" value="AmyAc_CMD"/>
    <property type="match status" value="1"/>
</dbReference>
<dbReference type="SUPFAM" id="SSF51011">
    <property type="entry name" value="Glycosyl hydrolase domain"/>
    <property type="match status" value="1"/>
</dbReference>
<sequence>MRAVAAALATLALLTACAGPAGPGTPATAAGCSAPPLGPTTLYLRGTMNQWQPDESAEFRWTCHAYLLNVQLSGTQRFKIADDSWSASSIFGNAPGQGGDGLPAVLSVGTTTADLQARFDGQPQTLRLALDAAGPRLQLLPGHVDAARPQAVTDPVALSLRHDSRALADKSPFGAVPAGTTVQFGLTALPGVESATLVVERRRLEGDQTRLDYTEVARIPMQRGQGTTAGTERFTASHRFGDVSVHGYWFAVRIGGRDYVLQNNRDAIHWTRERGSNGLAVVDWQPPTERRVRRLRLSVYQPGFQTPDWAADAVYYYVFPERFRNGDRSNDPQPGSRRYQTHGIELHPRWTGVPFKPGSGDGSDAAHNNDFFGGDLAGIIEKLDHIRALGANTLYMTPVFQAASNHKYDTGDFTRIDPGFGSNADFTRLTLEAAKRGIRVVVDTSLNHTGSDSPYFDRYGNFTTGADGQPNIGAFSNGRIRADSPFAAWYRFDPTQTNPDRQYTGWAGTPDLPELDKNAPAWRDFAYRAPDSVTRRWLQAGASGWRMDVAPWVPDDFWREWRAVVKQTDPQAITIAETWWDASKHLLGDMFDSTMNYIFRNAVLDYAAGGAASASLRHLELVREQYPAPAFHALMNLLSTHDQPRALHRFGDTRIGGPVVDATTVARAKRRLELAVLLQMSYPGAPAIYYGDEVGLTGGDDPYNRAPFPWADQGGQPDEALHAQFRRMTAMRQAHPVLRRGTLLAPLALESPDEAVVVLARRLGDGAQATWALTAFNNAEAPRTVQVRLPDGAPAGAWTAAWGDGPATAQDGRMTLTLPPLGGRVLVRQPG</sequence>
<dbReference type="OrthoDB" id="9761577at2"/>
<protein>
    <recommendedName>
        <fullName evidence="4">Glycosyl hydrolase family 13 catalytic domain-containing protein</fullName>
    </recommendedName>
</protein>
<dbReference type="PANTHER" id="PTHR10357">
    <property type="entry name" value="ALPHA-AMYLASE FAMILY MEMBER"/>
    <property type="match status" value="1"/>
</dbReference>
<dbReference type="Gene3D" id="3.20.20.80">
    <property type="entry name" value="Glycosidases"/>
    <property type="match status" value="1"/>
</dbReference>
<feature type="signal peptide" evidence="3">
    <location>
        <begin position="1"/>
        <end position="18"/>
    </location>
</feature>
<dbReference type="SMART" id="SM00642">
    <property type="entry name" value="Aamy"/>
    <property type="match status" value="1"/>
</dbReference>
<dbReference type="Gene3D" id="3.90.400.10">
    <property type="entry name" value="Oligo-1,6-glucosidase, Domain 2"/>
    <property type="match status" value="1"/>
</dbReference>
<dbReference type="GO" id="GO:0016798">
    <property type="term" value="F:hydrolase activity, acting on glycosyl bonds"/>
    <property type="evidence" value="ECO:0007669"/>
    <property type="project" value="UniProtKB-KW"/>
</dbReference>
<dbReference type="PROSITE" id="PS51257">
    <property type="entry name" value="PROKAR_LIPOPROTEIN"/>
    <property type="match status" value="1"/>
</dbReference>
<dbReference type="SUPFAM" id="SSF51445">
    <property type="entry name" value="(Trans)glycosidases"/>
    <property type="match status" value="1"/>
</dbReference>
<accession>A0A480B0D0</accession>
<evidence type="ECO:0000259" key="4">
    <source>
        <dbReference type="SMART" id="SM00642"/>
    </source>
</evidence>
<dbReference type="AlphaFoldDB" id="A0A480B0D0"/>
<keyword evidence="2" id="KW-0326">Glycosidase</keyword>
<keyword evidence="6" id="KW-1185">Reference proteome</keyword>
<feature type="chain" id="PRO_5019712295" description="Glycosyl hydrolase family 13 catalytic domain-containing protein" evidence="3">
    <location>
        <begin position="19"/>
        <end position="831"/>
    </location>
</feature>
<evidence type="ECO:0000256" key="2">
    <source>
        <dbReference type="ARBA" id="ARBA00023295"/>
    </source>
</evidence>
<organism evidence="5 6">
    <name type="scientific">Pseudaquabacterium pictum</name>
    <dbReference type="NCBI Taxonomy" id="2315236"/>
    <lineage>
        <taxon>Bacteria</taxon>
        <taxon>Pseudomonadati</taxon>
        <taxon>Pseudomonadota</taxon>
        <taxon>Betaproteobacteria</taxon>
        <taxon>Burkholderiales</taxon>
        <taxon>Sphaerotilaceae</taxon>
        <taxon>Pseudaquabacterium</taxon>
    </lineage>
</organism>
<feature type="domain" description="Glycosyl hydrolase family 13 catalytic" evidence="4">
    <location>
        <begin position="317"/>
        <end position="732"/>
    </location>
</feature>
<evidence type="ECO:0000313" key="6">
    <source>
        <dbReference type="Proteomes" id="UP000301751"/>
    </source>
</evidence>
<dbReference type="EMBL" id="BJCL01000016">
    <property type="protein sequence ID" value="GCL65435.1"/>
    <property type="molecule type" value="Genomic_DNA"/>
</dbReference>
<dbReference type="PANTHER" id="PTHR10357:SF210">
    <property type="entry name" value="MALTODEXTRIN GLUCOSIDASE"/>
    <property type="match status" value="1"/>
</dbReference>
<evidence type="ECO:0000313" key="5">
    <source>
        <dbReference type="EMBL" id="GCL65435.1"/>
    </source>
</evidence>
<dbReference type="Pfam" id="PF00128">
    <property type="entry name" value="Alpha-amylase"/>
    <property type="match status" value="1"/>
</dbReference>
<dbReference type="InterPro" id="IPR045857">
    <property type="entry name" value="O16G_dom_2"/>
</dbReference>
<dbReference type="InterPro" id="IPR006047">
    <property type="entry name" value="GH13_cat_dom"/>
</dbReference>
<dbReference type="RefSeq" id="WP_137735148.1">
    <property type="nucleotide sequence ID" value="NZ_BJCL01000016.1"/>
</dbReference>
<dbReference type="GO" id="GO:0005975">
    <property type="term" value="P:carbohydrate metabolic process"/>
    <property type="evidence" value="ECO:0007669"/>
    <property type="project" value="InterPro"/>
</dbReference>
<reference evidence="6" key="1">
    <citation type="submission" date="2019-03" db="EMBL/GenBank/DDBJ databases">
        <title>Aquabacterium pictum sp.nov., the first bacteriochlorophyll a-containing freshwater bacterium in the genus Aquabacterium of the class Betaproteobacteria.</title>
        <authorList>
            <person name="Hirose S."/>
            <person name="Tank M."/>
            <person name="Hara E."/>
            <person name="Tamaki H."/>
            <person name="Takaichi S."/>
            <person name="Haruta S."/>
            <person name="Hanada S."/>
        </authorList>
    </citation>
    <scope>NUCLEOTIDE SEQUENCE [LARGE SCALE GENOMIC DNA]</scope>
    <source>
        <strain evidence="6">W35</strain>
    </source>
</reference>
<gene>
    <name evidence="5" type="ORF">AQPW35_45160</name>
</gene>